<feature type="transmembrane region" description="Helical" evidence="2">
    <location>
        <begin position="247"/>
        <end position="268"/>
    </location>
</feature>
<evidence type="ECO:0000256" key="2">
    <source>
        <dbReference type="SAM" id="Phobius"/>
    </source>
</evidence>
<sequence>MRPRTPLSRCRAAAAAAAAATVVLPVSPSAAHAQTPAAPSCAAADAHAFPLAARIRGGPASYAAGGSPRTWYIDLTNTTDRTCAGVHPVVVLVGEERALRPDQPRLDFYDGSRAHRVAFEATEARELVGVLDGTGFAGFTVPPGRTVGVRVRFSFAPGAAAGQVTATAAVVQRRGQDGDWVGESDAYRFSVTGDGEDGTEGEREDTGPAREAREAHALHPPGTPAPAPGDGRRAGQPARTAPAHAPLATVLTPLLALLAAAGGAFLLLRGRR</sequence>
<evidence type="ECO:0008006" key="6">
    <source>
        <dbReference type="Google" id="ProtNLM"/>
    </source>
</evidence>
<reference evidence="5" key="1">
    <citation type="journal article" date="2019" name="Int. J. Syst. Evol. Microbiol.">
        <title>The Global Catalogue of Microorganisms (GCM) 10K type strain sequencing project: providing services to taxonomists for standard genome sequencing and annotation.</title>
        <authorList>
            <consortium name="The Broad Institute Genomics Platform"/>
            <consortium name="The Broad Institute Genome Sequencing Center for Infectious Disease"/>
            <person name="Wu L."/>
            <person name="Ma J."/>
        </authorList>
    </citation>
    <scope>NUCLEOTIDE SEQUENCE [LARGE SCALE GENOMIC DNA]</scope>
    <source>
        <strain evidence="5">KCTC 5701</strain>
    </source>
</reference>
<keyword evidence="5" id="KW-1185">Reference proteome</keyword>
<feature type="region of interest" description="Disordered" evidence="1">
    <location>
        <begin position="191"/>
        <end position="241"/>
    </location>
</feature>
<dbReference type="RefSeq" id="WP_344352943.1">
    <property type="nucleotide sequence ID" value="NZ_BAAASM010000069.1"/>
</dbReference>
<keyword evidence="2" id="KW-0472">Membrane</keyword>
<dbReference type="EMBL" id="JBHSOE010000057">
    <property type="protein sequence ID" value="MFC5659110.1"/>
    <property type="molecule type" value="Genomic_DNA"/>
</dbReference>
<feature type="signal peptide" evidence="3">
    <location>
        <begin position="1"/>
        <end position="33"/>
    </location>
</feature>
<name>A0ABW0WS56_STRNO</name>
<feature type="compositionally biased region" description="Basic and acidic residues" evidence="1">
    <location>
        <begin position="200"/>
        <end position="217"/>
    </location>
</feature>
<evidence type="ECO:0000313" key="4">
    <source>
        <dbReference type="EMBL" id="MFC5659110.1"/>
    </source>
</evidence>
<keyword evidence="2" id="KW-0812">Transmembrane</keyword>
<gene>
    <name evidence="4" type="ORF">ACFP3J_27015</name>
</gene>
<proteinExistence type="predicted"/>
<feature type="chain" id="PRO_5045653544" description="Gram-positive cocci surface proteins LPxTG domain-containing protein" evidence="3">
    <location>
        <begin position="34"/>
        <end position="272"/>
    </location>
</feature>
<evidence type="ECO:0000256" key="1">
    <source>
        <dbReference type="SAM" id="MobiDB-lite"/>
    </source>
</evidence>
<protein>
    <recommendedName>
        <fullName evidence="6">Gram-positive cocci surface proteins LPxTG domain-containing protein</fullName>
    </recommendedName>
</protein>
<dbReference type="Proteomes" id="UP001596065">
    <property type="component" value="Unassembled WGS sequence"/>
</dbReference>
<comment type="caution">
    <text evidence="4">The sequence shown here is derived from an EMBL/GenBank/DDBJ whole genome shotgun (WGS) entry which is preliminary data.</text>
</comment>
<keyword evidence="3" id="KW-0732">Signal</keyword>
<evidence type="ECO:0000256" key="3">
    <source>
        <dbReference type="SAM" id="SignalP"/>
    </source>
</evidence>
<keyword evidence="2" id="KW-1133">Transmembrane helix</keyword>
<accession>A0ABW0WS56</accession>
<organism evidence="4 5">
    <name type="scientific">Streptomyces nogalater</name>
    <dbReference type="NCBI Taxonomy" id="38314"/>
    <lineage>
        <taxon>Bacteria</taxon>
        <taxon>Bacillati</taxon>
        <taxon>Actinomycetota</taxon>
        <taxon>Actinomycetes</taxon>
        <taxon>Kitasatosporales</taxon>
        <taxon>Streptomycetaceae</taxon>
        <taxon>Streptomyces</taxon>
    </lineage>
</organism>
<evidence type="ECO:0000313" key="5">
    <source>
        <dbReference type="Proteomes" id="UP001596065"/>
    </source>
</evidence>